<comment type="caution">
    <text evidence="1">The sequence shown here is derived from an EMBL/GenBank/DDBJ whole genome shotgun (WGS) entry which is preliminary data.</text>
</comment>
<dbReference type="AlphaFoldDB" id="A0A5C6C9X6"/>
<evidence type="ECO:0000313" key="1">
    <source>
        <dbReference type="EMBL" id="TWU20291.1"/>
    </source>
</evidence>
<name>A0A5C6C9X6_9BACT</name>
<dbReference type="Proteomes" id="UP000316304">
    <property type="component" value="Unassembled WGS sequence"/>
</dbReference>
<reference evidence="1 2" key="1">
    <citation type="submission" date="2019-02" db="EMBL/GenBank/DDBJ databases">
        <title>Deep-cultivation of Planctomycetes and their phenomic and genomic characterization uncovers novel biology.</title>
        <authorList>
            <person name="Wiegand S."/>
            <person name="Jogler M."/>
            <person name="Boedeker C."/>
            <person name="Pinto D."/>
            <person name="Vollmers J."/>
            <person name="Rivas-Marin E."/>
            <person name="Kohn T."/>
            <person name="Peeters S.H."/>
            <person name="Heuer A."/>
            <person name="Rast P."/>
            <person name="Oberbeckmann S."/>
            <person name="Bunk B."/>
            <person name="Jeske O."/>
            <person name="Meyerdierks A."/>
            <person name="Storesund J.E."/>
            <person name="Kallscheuer N."/>
            <person name="Luecker S."/>
            <person name="Lage O.M."/>
            <person name="Pohl T."/>
            <person name="Merkel B.J."/>
            <person name="Hornburger P."/>
            <person name="Mueller R.-W."/>
            <person name="Bruemmer F."/>
            <person name="Labrenz M."/>
            <person name="Spormann A.M."/>
            <person name="Op Den Camp H."/>
            <person name="Overmann J."/>
            <person name="Amann R."/>
            <person name="Jetten M.S.M."/>
            <person name="Mascher T."/>
            <person name="Medema M.H."/>
            <person name="Devos D.P."/>
            <person name="Kaster A.-K."/>
            <person name="Ovreas L."/>
            <person name="Rohde M."/>
            <person name="Galperin M.Y."/>
            <person name="Jogler C."/>
        </authorList>
    </citation>
    <scope>NUCLEOTIDE SEQUENCE [LARGE SCALE GENOMIC DNA]</scope>
    <source>
        <strain evidence="1 2">Pla52o</strain>
    </source>
</reference>
<proteinExistence type="predicted"/>
<protein>
    <submittedName>
        <fullName evidence="1">Uncharacterized protein</fullName>
    </submittedName>
</protein>
<keyword evidence="2" id="KW-1185">Reference proteome</keyword>
<evidence type="ECO:0000313" key="2">
    <source>
        <dbReference type="Proteomes" id="UP000316304"/>
    </source>
</evidence>
<gene>
    <name evidence="1" type="ORF">Pla52o_48100</name>
</gene>
<dbReference type="EMBL" id="SJPT01000009">
    <property type="protein sequence ID" value="TWU20291.1"/>
    <property type="molecule type" value="Genomic_DNA"/>
</dbReference>
<sequence>MLLLKLLAYRRTSDESDENPQTISSLWVLSLESDSVLSRKQTLSNLQANLTWLQKQTEAKASRSATRRIDAALRASNLCCCCLDILECAPPSSIDVDRWLDRVSGRRSSLDRIEINFHKTVGNRHARALVAVTIEVVRAMTWVDSFDVGLLHVRMPATASRANLDKANEAKRERLKAIENRANTILGVDTPGSAGCVTIQNPESRLSAENAVFLKGPKRMKSRFCDRPELKIGENAIVRVTDLAKDIEAVERMVSA</sequence>
<organism evidence="1 2">
    <name type="scientific">Novipirellula galeiformis</name>
    <dbReference type="NCBI Taxonomy" id="2528004"/>
    <lineage>
        <taxon>Bacteria</taxon>
        <taxon>Pseudomonadati</taxon>
        <taxon>Planctomycetota</taxon>
        <taxon>Planctomycetia</taxon>
        <taxon>Pirellulales</taxon>
        <taxon>Pirellulaceae</taxon>
        <taxon>Novipirellula</taxon>
    </lineage>
</organism>
<accession>A0A5C6C9X6</accession>